<dbReference type="AlphaFoldDB" id="A0A1H0S5Z0"/>
<protein>
    <submittedName>
        <fullName evidence="1">SipW-cognate class signal peptide</fullName>
    </submittedName>
</protein>
<gene>
    <name evidence="1" type="ORF">SAMN04515671_3902</name>
</gene>
<proteinExistence type="predicted"/>
<dbReference type="EMBL" id="LT629710">
    <property type="protein sequence ID" value="SDP36646.1"/>
    <property type="molecule type" value="Genomic_DNA"/>
</dbReference>
<dbReference type="OrthoDB" id="4949761at2"/>
<evidence type="ECO:0000313" key="2">
    <source>
        <dbReference type="Proteomes" id="UP000198741"/>
    </source>
</evidence>
<reference evidence="1 2" key="1">
    <citation type="submission" date="2016-10" db="EMBL/GenBank/DDBJ databases">
        <authorList>
            <person name="de Groot N.N."/>
        </authorList>
    </citation>
    <scope>NUCLEOTIDE SEQUENCE [LARGE SCALE GENOMIC DNA]</scope>
    <source>
        <strain evidence="2">P4-7,KCTC 19426,CECT 7604</strain>
    </source>
</reference>
<dbReference type="Proteomes" id="UP000198741">
    <property type="component" value="Chromosome I"/>
</dbReference>
<name>A0A1H0S5Z0_9ACTN</name>
<sequence length="203" mass="20608">MAQHLRIARGHRWRLIRALLAGGLVLGIGTATTLASWTDNEYVSGAFTTSSFDIQSSLDGSVWADHGTSGAAASMTFNGSGMSPTAVRYAPLYVRTKPGSVSGTLALQGGTSNNTALAAGLQYRVVTFTGTCAAASFTGTPTFVVGSSSASATIGTAGSTTPVTANGASNSQLCFEVSMLASADNTLQGQAITIIWQLIATSS</sequence>
<accession>A0A1H0S5Z0</accession>
<dbReference type="InterPro" id="IPR023833">
    <property type="entry name" value="Signal_pept_SipW-depend-type"/>
</dbReference>
<dbReference type="RefSeq" id="WP_090479230.1">
    <property type="nucleotide sequence ID" value="NZ_LT629710.1"/>
</dbReference>
<dbReference type="NCBIfam" id="TIGR04088">
    <property type="entry name" value="cognate_SipW"/>
    <property type="match status" value="1"/>
</dbReference>
<dbReference type="STRING" id="1090615.SAMN04515671_3902"/>
<organism evidence="1 2">
    <name type="scientific">Nakamurella panacisegetis</name>
    <dbReference type="NCBI Taxonomy" id="1090615"/>
    <lineage>
        <taxon>Bacteria</taxon>
        <taxon>Bacillati</taxon>
        <taxon>Actinomycetota</taxon>
        <taxon>Actinomycetes</taxon>
        <taxon>Nakamurellales</taxon>
        <taxon>Nakamurellaceae</taxon>
        <taxon>Nakamurella</taxon>
    </lineage>
</organism>
<keyword evidence="2" id="KW-1185">Reference proteome</keyword>
<evidence type="ECO:0000313" key="1">
    <source>
        <dbReference type="EMBL" id="SDP36646.1"/>
    </source>
</evidence>